<keyword evidence="3" id="KW-1185">Reference proteome</keyword>
<dbReference type="EMBL" id="JBDIVE010000007">
    <property type="protein sequence ID" value="MEN3069424.1"/>
    <property type="molecule type" value="Genomic_DNA"/>
</dbReference>
<comment type="caution">
    <text evidence="2">The sequence shown here is derived from an EMBL/GenBank/DDBJ whole genome shotgun (WGS) entry which is preliminary data.</text>
</comment>
<feature type="signal peptide" evidence="1">
    <location>
        <begin position="1"/>
        <end position="28"/>
    </location>
</feature>
<organism evidence="2 3">
    <name type="scientific">Uliginosibacterium sediminicola</name>
    <dbReference type="NCBI Taxonomy" id="2024550"/>
    <lineage>
        <taxon>Bacteria</taxon>
        <taxon>Pseudomonadati</taxon>
        <taxon>Pseudomonadota</taxon>
        <taxon>Betaproteobacteria</taxon>
        <taxon>Rhodocyclales</taxon>
        <taxon>Zoogloeaceae</taxon>
        <taxon>Uliginosibacterium</taxon>
    </lineage>
</organism>
<evidence type="ECO:0000313" key="3">
    <source>
        <dbReference type="Proteomes" id="UP001410394"/>
    </source>
</evidence>
<feature type="chain" id="PRO_5045413588" description="Secreted protein" evidence="1">
    <location>
        <begin position="29"/>
        <end position="204"/>
    </location>
</feature>
<dbReference type="RefSeq" id="WP_345920195.1">
    <property type="nucleotide sequence ID" value="NZ_JBDIVE010000007.1"/>
</dbReference>
<keyword evidence="1" id="KW-0732">Signal</keyword>
<evidence type="ECO:0008006" key="4">
    <source>
        <dbReference type="Google" id="ProtNLM"/>
    </source>
</evidence>
<dbReference type="Proteomes" id="UP001410394">
    <property type="component" value="Unassembled WGS sequence"/>
</dbReference>
<sequence>MNISRSYLGAAMLIVAGLYGANIQAATAFVQTYVQGHPALISAVAYPDVASAKTAASNECIRVSGGEKISEFNRVRCQSFPDKGGPKFSASPVVVAWAFSESNSGGNAGTGLDNNADSATNLADSWCNSGKSSASKTPPRRCIVTKLLDCVPHAANDPEVADNFSGLFPEKASELCNKQGGQTSPSLSVLFPAWITPPPSLPAR</sequence>
<gene>
    <name evidence="2" type="ORF">ABDB84_13105</name>
</gene>
<proteinExistence type="predicted"/>
<accession>A0ABU9Z026</accession>
<reference evidence="2 3" key="1">
    <citation type="journal article" date="2018" name="Int. J. Syst. Evol. Microbiol.">
        <title>Uliginosibacterium sediminicola sp. nov., isolated from freshwater sediment.</title>
        <authorList>
            <person name="Hwang W.M."/>
            <person name="Kim S.M."/>
            <person name="Kang K."/>
            <person name="Ahn T.Y."/>
        </authorList>
    </citation>
    <scope>NUCLEOTIDE SEQUENCE [LARGE SCALE GENOMIC DNA]</scope>
    <source>
        <strain evidence="2 3">M1-21</strain>
    </source>
</reference>
<evidence type="ECO:0000256" key="1">
    <source>
        <dbReference type="SAM" id="SignalP"/>
    </source>
</evidence>
<protein>
    <recommendedName>
        <fullName evidence="4">Secreted protein</fullName>
    </recommendedName>
</protein>
<evidence type="ECO:0000313" key="2">
    <source>
        <dbReference type="EMBL" id="MEN3069424.1"/>
    </source>
</evidence>
<name>A0ABU9Z026_9RHOO</name>